<proteinExistence type="inferred from homology"/>
<sequence length="229" mass="26369">MKNIIPQHIAIILDGNRRWAKEKKLPTFFGHKKGMENAKKMILYAQKVGVQVVTMYAFSTENWSRSEKEVGYLMKLFENYIDKYIKEYSKHGIKFRHIGAIEKLPASLQKKIKNAIELTKNNTGMVANLALNYGGRDEIKRAVQKLVSVGVKAKDITLDLIGENLDTAGLPDPDLIIRTSGEQRTSGFLIWQGAYSELYFPKCHWPDFDEKELDKAINEFNKRQRRFGK</sequence>
<dbReference type="Proteomes" id="UP000176634">
    <property type="component" value="Unassembled WGS sequence"/>
</dbReference>
<dbReference type="EMBL" id="MFRA01000001">
    <property type="protein sequence ID" value="OGH93324.1"/>
    <property type="molecule type" value="Genomic_DNA"/>
</dbReference>
<dbReference type="NCBIfam" id="TIGR00055">
    <property type="entry name" value="uppS"/>
    <property type="match status" value="1"/>
</dbReference>
<gene>
    <name evidence="3" type="ORF">A2563_01815</name>
</gene>
<dbReference type="PROSITE" id="PS01066">
    <property type="entry name" value="UPP_SYNTHASE"/>
    <property type="match status" value="1"/>
</dbReference>
<dbReference type="GO" id="GO:0000287">
    <property type="term" value="F:magnesium ion binding"/>
    <property type="evidence" value="ECO:0007669"/>
    <property type="project" value="UniProtKB-UniRule"/>
</dbReference>
<dbReference type="InterPro" id="IPR036424">
    <property type="entry name" value="UPP_synth-like_sf"/>
</dbReference>
<feature type="binding site" evidence="2">
    <location>
        <begin position="59"/>
        <end position="61"/>
    </location>
    <ligand>
        <name>substrate</name>
    </ligand>
</feature>
<protein>
    <recommendedName>
        <fullName evidence="2">Isoprenyl transferase</fullName>
        <ecNumber evidence="2">2.5.1.-</ecNumber>
    </recommendedName>
</protein>
<reference evidence="3 4" key="1">
    <citation type="journal article" date="2016" name="Nat. Commun.">
        <title>Thousands of microbial genomes shed light on interconnected biogeochemical processes in an aquifer system.</title>
        <authorList>
            <person name="Anantharaman K."/>
            <person name="Brown C.T."/>
            <person name="Hug L.A."/>
            <person name="Sharon I."/>
            <person name="Castelle C.J."/>
            <person name="Probst A.J."/>
            <person name="Thomas B.C."/>
            <person name="Singh A."/>
            <person name="Wilkins M.J."/>
            <person name="Karaoz U."/>
            <person name="Brodie E.L."/>
            <person name="Williams K.H."/>
            <person name="Hubbard S.S."/>
            <person name="Banfield J.F."/>
        </authorList>
    </citation>
    <scope>NUCLEOTIDE SEQUENCE [LARGE SCALE GENOMIC DNA]</scope>
</reference>
<accession>A0A1F6PBI8</accession>
<feature type="binding site" evidence="2">
    <location>
        <position position="178"/>
    </location>
    <ligand>
        <name>substrate</name>
    </ligand>
</feature>
<feature type="binding site" evidence="2">
    <location>
        <position position="65"/>
    </location>
    <ligand>
        <name>substrate</name>
    </ligand>
</feature>
<comment type="cofactor">
    <cofactor evidence="2">
        <name>Mg(2+)</name>
        <dbReference type="ChEBI" id="CHEBI:18420"/>
    </cofactor>
    <text evidence="2">Binds 2 magnesium ions per subunit.</text>
</comment>
<comment type="similarity">
    <text evidence="2">Belongs to the UPP synthase family.</text>
</comment>
<dbReference type="CDD" id="cd00475">
    <property type="entry name" value="Cis_IPPS"/>
    <property type="match status" value="1"/>
</dbReference>
<dbReference type="PANTHER" id="PTHR10291">
    <property type="entry name" value="DEHYDRODOLICHYL DIPHOSPHATE SYNTHASE FAMILY MEMBER"/>
    <property type="match status" value="1"/>
</dbReference>
<dbReference type="Pfam" id="PF01255">
    <property type="entry name" value="Prenyltransf"/>
    <property type="match status" value="1"/>
</dbReference>
<keyword evidence="2" id="KW-0460">Magnesium</keyword>
<comment type="function">
    <text evidence="2">Catalyzes the condensation of isopentenyl diphosphate (IPP) with allylic pyrophosphates generating different type of terpenoids.</text>
</comment>
<feature type="binding site" evidence="2">
    <location>
        <position position="14"/>
    </location>
    <ligand>
        <name>Mg(2+)</name>
        <dbReference type="ChEBI" id="CHEBI:18420"/>
    </ligand>
</feature>
<feature type="binding site" evidence="2">
    <location>
        <begin position="184"/>
        <end position="186"/>
    </location>
    <ligand>
        <name>substrate</name>
    </ligand>
</feature>
<feature type="binding site" evidence="2">
    <location>
        <position position="19"/>
    </location>
    <ligand>
        <name>substrate</name>
    </ligand>
</feature>
<dbReference type="EC" id="2.5.1.-" evidence="2"/>
<dbReference type="HAMAP" id="MF_01139">
    <property type="entry name" value="ISPT"/>
    <property type="match status" value="1"/>
</dbReference>
<dbReference type="PANTHER" id="PTHR10291:SF0">
    <property type="entry name" value="DEHYDRODOLICHYL DIPHOSPHATE SYNTHASE 2"/>
    <property type="match status" value="1"/>
</dbReference>
<comment type="caution">
    <text evidence="2">Lacks conserved residue(s) required for the propagation of feature annotation.</text>
</comment>
<feature type="binding site" evidence="2">
    <location>
        <position position="31"/>
    </location>
    <ligand>
        <name>substrate</name>
    </ligand>
</feature>
<dbReference type="FunFam" id="3.40.1180.10:FF:000001">
    <property type="entry name" value="(2E,6E)-farnesyl-diphosphate-specific ditrans,polycis-undecaprenyl-diphosphate synthase"/>
    <property type="match status" value="1"/>
</dbReference>
<feature type="binding site" evidence="2">
    <location>
        <position position="63"/>
    </location>
    <ligand>
        <name>substrate</name>
    </ligand>
</feature>
<evidence type="ECO:0000256" key="1">
    <source>
        <dbReference type="ARBA" id="ARBA00022679"/>
    </source>
</evidence>
<organism evidence="3 4">
    <name type="scientific">Candidatus Magasanikbacteria bacterium RIFOXYD1_FULL_40_23</name>
    <dbReference type="NCBI Taxonomy" id="1798705"/>
    <lineage>
        <taxon>Bacteria</taxon>
        <taxon>Candidatus Magasanikiibacteriota</taxon>
    </lineage>
</organism>
<evidence type="ECO:0000313" key="3">
    <source>
        <dbReference type="EMBL" id="OGH93324.1"/>
    </source>
</evidence>
<dbReference type="AlphaFoldDB" id="A0A1F6PBI8"/>
<comment type="subunit">
    <text evidence="2">Homodimer.</text>
</comment>
<dbReference type="STRING" id="1798705.A2563_01815"/>
<evidence type="ECO:0000313" key="4">
    <source>
        <dbReference type="Proteomes" id="UP000176634"/>
    </source>
</evidence>
<dbReference type="GO" id="GO:0045547">
    <property type="term" value="F:ditrans,polycis-polyprenyl diphosphate synthase [(2E,6E)-farnesyl diphosphate specific] activity"/>
    <property type="evidence" value="ECO:0007669"/>
    <property type="project" value="TreeGrafter"/>
</dbReference>
<feature type="active site" description="Proton acceptor" evidence="2">
    <location>
        <position position="62"/>
    </location>
</feature>
<dbReference type="InterPro" id="IPR001441">
    <property type="entry name" value="UPP_synth-like"/>
</dbReference>
<feature type="active site" evidence="2">
    <location>
        <position position="14"/>
    </location>
</feature>
<name>A0A1F6PBI8_9BACT</name>
<evidence type="ECO:0000256" key="2">
    <source>
        <dbReference type="HAMAP-Rule" id="MF_01139"/>
    </source>
</evidence>
<feature type="binding site" evidence="2">
    <location>
        <position position="197"/>
    </location>
    <ligand>
        <name>Mg(2+)</name>
        <dbReference type="ChEBI" id="CHEBI:18420"/>
    </ligand>
</feature>
<dbReference type="InterPro" id="IPR018520">
    <property type="entry name" value="UPP_synth-like_CS"/>
</dbReference>
<comment type="caution">
    <text evidence="3">The sequence shown here is derived from an EMBL/GenBank/DDBJ whole genome shotgun (WGS) entry which is preliminary data.</text>
</comment>
<dbReference type="NCBIfam" id="NF011405">
    <property type="entry name" value="PRK14830.1"/>
    <property type="match status" value="1"/>
</dbReference>
<dbReference type="GO" id="GO:0016094">
    <property type="term" value="P:polyprenol biosynthetic process"/>
    <property type="evidence" value="ECO:0007669"/>
    <property type="project" value="TreeGrafter"/>
</dbReference>
<feature type="binding site" evidence="2">
    <location>
        <begin position="15"/>
        <end position="18"/>
    </location>
    <ligand>
        <name>substrate</name>
    </ligand>
</feature>
<keyword evidence="1 2" id="KW-0808">Transferase</keyword>
<dbReference type="SUPFAM" id="SSF64005">
    <property type="entry name" value="Undecaprenyl diphosphate synthase"/>
    <property type="match status" value="1"/>
</dbReference>
<keyword evidence="2" id="KW-0479">Metal-binding</keyword>
<dbReference type="Gene3D" id="3.40.1180.10">
    <property type="entry name" value="Decaprenyl diphosphate synthase-like"/>
    <property type="match status" value="1"/>
</dbReference>